<dbReference type="EMBL" id="RSED01000024">
    <property type="protein sequence ID" value="RRS02359.1"/>
    <property type="molecule type" value="Genomic_DNA"/>
</dbReference>
<accession>A0A426V609</accession>
<evidence type="ECO:0000313" key="1">
    <source>
        <dbReference type="EMBL" id="RRS02359.1"/>
    </source>
</evidence>
<name>A0A426V609_9BURK</name>
<comment type="caution">
    <text evidence="1">The sequence shown here is derived from an EMBL/GenBank/DDBJ whole genome shotgun (WGS) entry which is preliminary data.</text>
</comment>
<proteinExistence type="predicted"/>
<protein>
    <submittedName>
        <fullName evidence="1">Uncharacterized protein</fullName>
    </submittedName>
</protein>
<dbReference type="AlphaFoldDB" id="A0A426V609"/>
<dbReference type="Proteomes" id="UP000269265">
    <property type="component" value="Unassembled WGS sequence"/>
</dbReference>
<reference evidence="1 2" key="1">
    <citation type="submission" date="2018-12" db="EMBL/GenBank/DDBJ databases">
        <title>The whole draft genome of Aquabacterium sp. SJQ9.</title>
        <authorList>
            <person name="Sun L."/>
            <person name="Gao X."/>
            <person name="Chen W."/>
            <person name="Huang K."/>
        </authorList>
    </citation>
    <scope>NUCLEOTIDE SEQUENCE [LARGE SCALE GENOMIC DNA]</scope>
    <source>
        <strain evidence="1 2">SJQ9</strain>
    </source>
</reference>
<evidence type="ECO:0000313" key="2">
    <source>
        <dbReference type="Proteomes" id="UP000269265"/>
    </source>
</evidence>
<sequence>MPRTKPSQHAQVRIDNVVWLNEAARRMPRPGAPPHAGAQDARLRSVLTAVAGLDALEMALLGLCPDGSRDHRRLVQARMAAARSRQALHGAMPTLAALEVMEILHVVGTVRGATTLRAKAPDRARMQFRTMESRWFSRARWGTAALVTVLMSIQCVVAVRGGGTHAWSARPLMASFPANVPVMPGDARQHVGRPRHTEIPRP</sequence>
<gene>
    <name evidence="1" type="ORF">EIP75_21110</name>
</gene>
<organism evidence="1 2">
    <name type="scientific">Aquabacterium soli</name>
    <dbReference type="NCBI Taxonomy" id="2493092"/>
    <lineage>
        <taxon>Bacteria</taxon>
        <taxon>Pseudomonadati</taxon>
        <taxon>Pseudomonadota</taxon>
        <taxon>Betaproteobacteria</taxon>
        <taxon>Burkholderiales</taxon>
        <taxon>Aquabacterium</taxon>
    </lineage>
</organism>
<keyword evidence="2" id="KW-1185">Reference proteome</keyword>
<dbReference type="RefSeq" id="WP_125245179.1">
    <property type="nucleotide sequence ID" value="NZ_RSED01000024.1"/>
</dbReference>